<gene>
    <name evidence="7" type="ORF">DWX31_24030</name>
</gene>
<dbReference type="InterPro" id="IPR006059">
    <property type="entry name" value="SBP"/>
</dbReference>
<dbReference type="Gene3D" id="3.40.190.10">
    <property type="entry name" value="Periplasmic binding protein-like II"/>
    <property type="match status" value="2"/>
</dbReference>
<evidence type="ECO:0000256" key="6">
    <source>
        <dbReference type="SAM" id="SignalP"/>
    </source>
</evidence>
<name>A0A3E3DFM6_9FIRM</name>
<keyword evidence="3" id="KW-0813">Transport</keyword>
<evidence type="ECO:0000256" key="4">
    <source>
        <dbReference type="ARBA" id="ARBA00022729"/>
    </source>
</evidence>
<feature type="compositionally biased region" description="Basic and acidic residues" evidence="5">
    <location>
        <begin position="50"/>
        <end position="63"/>
    </location>
</feature>
<dbReference type="AlphaFoldDB" id="A0A3E3DFM6"/>
<evidence type="ECO:0000313" key="7">
    <source>
        <dbReference type="EMBL" id="RGD68063.1"/>
    </source>
</evidence>
<keyword evidence="4 6" id="KW-0732">Signal</keyword>
<feature type="region of interest" description="Disordered" evidence="5">
    <location>
        <begin position="33"/>
        <end position="63"/>
    </location>
</feature>
<feature type="chain" id="PRO_5038990387" evidence="6">
    <location>
        <begin position="24"/>
        <end position="461"/>
    </location>
</feature>
<dbReference type="OrthoDB" id="9795467at2"/>
<feature type="signal peptide" evidence="6">
    <location>
        <begin position="1"/>
        <end position="23"/>
    </location>
</feature>
<dbReference type="InterPro" id="IPR050490">
    <property type="entry name" value="Bact_solute-bd_prot1"/>
</dbReference>
<proteinExistence type="inferred from homology"/>
<reference evidence="7 8" key="1">
    <citation type="submission" date="2018-08" db="EMBL/GenBank/DDBJ databases">
        <title>A genome reference for cultivated species of the human gut microbiota.</title>
        <authorList>
            <person name="Zou Y."/>
            <person name="Xue W."/>
            <person name="Luo G."/>
        </authorList>
    </citation>
    <scope>NUCLEOTIDE SEQUENCE [LARGE SCALE GENOMIC DNA]</scope>
    <source>
        <strain evidence="7 8">AF19-13AC</strain>
    </source>
</reference>
<comment type="similarity">
    <text evidence="2">Belongs to the bacterial solute-binding protein 1 family.</text>
</comment>
<evidence type="ECO:0000256" key="5">
    <source>
        <dbReference type="SAM" id="MobiDB-lite"/>
    </source>
</evidence>
<evidence type="ECO:0000313" key="8">
    <source>
        <dbReference type="Proteomes" id="UP000261023"/>
    </source>
</evidence>
<protein>
    <submittedName>
        <fullName evidence="7">ABC transporter substrate-binding protein</fullName>
    </submittedName>
</protein>
<accession>A0A3E3DFM6</accession>
<evidence type="ECO:0000256" key="1">
    <source>
        <dbReference type="ARBA" id="ARBA00004196"/>
    </source>
</evidence>
<dbReference type="PROSITE" id="PS51257">
    <property type="entry name" value="PROKAR_LIPOPROTEIN"/>
    <property type="match status" value="1"/>
</dbReference>
<comment type="subcellular location">
    <subcellularLocation>
        <location evidence="1">Cell envelope</location>
    </subcellularLocation>
</comment>
<dbReference type="CDD" id="cd14748">
    <property type="entry name" value="PBP2_UgpB"/>
    <property type="match status" value="1"/>
</dbReference>
<dbReference type="PANTHER" id="PTHR43649:SF31">
    <property type="entry name" value="SN-GLYCEROL-3-PHOSPHATE-BINDING PERIPLASMIC PROTEIN UGPB"/>
    <property type="match status" value="1"/>
</dbReference>
<dbReference type="GO" id="GO:0030313">
    <property type="term" value="C:cell envelope"/>
    <property type="evidence" value="ECO:0007669"/>
    <property type="project" value="UniProtKB-SubCell"/>
</dbReference>
<dbReference type="Proteomes" id="UP000261023">
    <property type="component" value="Unassembled WGS sequence"/>
</dbReference>
<dbReference type="Pfam" id="PF13416">
    <property type="entry name" value="SBP_bac_8"/>
    <property type="match status" value="1"/>
</dbReference>
<sequence>MKKGLKKAAVLAMAAAMAAGLTACGGGETRATTAAKTEDAAKAETTAAAKTEEAKKEEAASTSDKAEVTFWHSMSGKNGDLLNSIVETYNTSQDKIKVVAEYQGNYYDAIAKAQTAISAGNSPDILQTGSGQVSILAKEEGILENLVPYMEKSGMKVSDFNPTFITGMSLDPTVADQLVAFPMGCSTPVLFCNMDLLEEAGAEVPVTWTDLSDISKKLIDEGKVEYGFTIPHDPWYFWMFVAQNDTKVFSEDGLKLACVDDGTGIDAMQKVQQMCKDKVMYFGPVTDSDSTCRGMFLEGKSAFYVSSIANLGNVDSNAKFQYSVQYVPKFKVNAVPSGGNTLTMLASAKNKDAAWDFLYWLYNDNAGVATFAAETGYLPCSTKISEMPVIKEKWAQNPNCEIAYNQLEYGNNDHMVMQPNNGDIANNVAAMMEACFYDYEDVTEQMNILKEEAEDILADLQ</sequence>
<organism evidence="7 8">
    <name type="scientific">Hungatella hathewayi</name>
    <dbReference type="NCBI Taxonomy" id="154046"/>
    <lineage>
        <taxon>Bacteria</taxon>
        <taxon>Bacillati</taxon>
        <taxon>Bacillota</taxon>
        <taxon>Clostridia</taxon>
        <taxon>Lachnospirales</taxon>
        <taxon>Lachnospiraceae</taxon>
        <taxon>Hungatella</taxon>
    </lineage>
</organism>
<dbReference type="EMBL" id="QTJW01000019">
    <property type="protein sequence ID" value="RGD68063.1"/>
    <property type="molecule type" value="Genomic_DNA"/>
</dbReference>
<evidence type="ECO:0000256" key="2">
    <source>
        <dbReference type="ARBA" id="ARBA00008520"/>
    </source>
</evidence>
<dbReference type="PANTHER" id="PTHR43649">
    <property type="entry name" value="ARABINOSE-BINDING PROTEIN-RELATED"/>
    <property type="match status" value="1"/>
</dbReference>
<dbReference type="SUPFAM" id="SSF53850">
    <property type="entry name" value="Periplasmic binding protein-like II"/>
    <property type="match status" value="1"/>
</dbReference>
<comment type="caution">
    <text evidence="7">The sequence shown here is derived from an EMBL/GenBank/DDBJ whole genome shotgun (WGS) entry which is preliminary data.</text>
</comment>
<dbReference type="RefSeq" id="WP_029467651.1">
    <property type="nucleotide sequence ID" value="NZ_QTJW01000019.1"/>
</dbReference>
<evidence type="ECO:0000256" key="3">
    <source>
        <dbReference type="ARBA" id="ARBA00022448"/>
    </source>
</evidence>